<dbReference type="EMBL" id="GBXM01067354">
    <property type="protein sequence ID" value="JAH41223.1"/>
    <property type="molecule type" value="Transcribed_RNA"/>
</dbReference>
<dbReference type="AlphaFoldDB" id="A0A0E9SL57"/>
<proteinExistence type="predicted"/>
<sequence length="34" mass="4014">MKTSLHNKHWYLRSPVCWISCFVLYSAKGKTLSQ</sequence>
<protein>
    <submittedName>
        <fullName evidence="1">Uncharacterized protein</fullName>
    </submittedName>
</protein>
<accession>A0A0E9SL57</accession>
<evidence type="ECO:0000313" key="1">
    <source>
        <dbReference type="EMBL" id="JAH41223.1"/>
    </source>
</evidence>
<name>A0A0E9SL57_ANGAN</name>
<reference evidence="1" key="1">
    <citation type="submission" date="2014-11" db="EMBL/GenBank/DDBJ databases">
        <authorList>
            <person name="Amaro Gonzalez C."/>
        </authorList>
    </citation>
    <scope>NUCLEOTIDE SEQUENCE</scope>
</reference>
<organism evidence="1">
    <name type="scientific">Anguilla anguilla</name>
    <name type="common">European freshwater eel</name>
    <name type="synonym">Muraena anguilla</name>
    <dbReference type="NCBI Taxonomy" id="7936"/>
    <lineage>
        <taxon>Eukaryota</taxon>
        <taxon>Metazoa</taxon>
        <taxon>Chordata</taxon>
        <taxon>Craniata</taxon>
        <taxon>Vertebrata</taxon>
        <taxon>Euteleostomi</taxon>
        <taxon>Actinopterygii</taxon>
        <taxon>Neopterygii</taxon>
        <taxon>Teleostei</taxon>
        <taxon>Anguilliformes</taxon>
        <taxon>Anguillidae</taxon>
        <taxon>Anguilla</taxon>
    </lineage>
</organism>
<reference evidence="1" key="2">
    <citation type="journal article" date="2015" name="Fish Shellfish Immunol.">
        <title>Early steps in the European eel (Anguilla anguilla)-Vibrio vulnificus interaction in the gills: Role of the RtxA13 toxin.</title>
        <authorList>
            <person name="Callol A."/>
            <person name="Pajuelo D."/>
            <person name="Ebbesson L."/>
            <person name="Teles M."/>
            <person name="MacKenzie S."/>
            <person name="Amaro C."/>
        </authorList>
    </citation>
    <scope>NUCLEOTIDE SEQUENCE</scope>
</reference>